<reference evidence="4" key="1">
    <citation type="submission" date="2020-06" db="EMBL/GenBank/DDBJ databases">
        <title>Unique genomic features of the anaerobic methanotrophic archaea.</title>
        <authorList>
            <person name="Chadwick G.L."/>
            <person name="Skennerton C.T."/>
            <person name="Laso-Perez R."/>
            <person name="Leu A.O."/>
            <person name="Speth D.R."/>
            <person name="Yu H."/>
            <person name="Morgan-Lang C."/>
            <person name="Hatzenpichler R."/>
            <person name="Goudeau D."/>
            <person name="Malmstrom R."/>
            <person name="Brazelton W.J."/>
            <person name="Woyke T."/>
            <person name="Hallam S.J."/>
            <person name="Tyson G.W."/>
            <person name="Wegener G."/>
            <person name="Boetius A."/>
            <person name="Orphan V."/>
        </authorList>
    </citation>
    <scope>NUCLEOTIDE SEQUENCE</scope>
</reference>
<evidence type="ECO:0000259" key="3">
    <source>
        <dbReference type="PROSITE" id="PS51900"/>
    </source>
</evidence>
<dbReference type="EMBL" id="MT631452">
    <property type="protein sequence ID" value="QNO50827.1"/>
    <property type="molecule type" value="Genomic_DNA"/>
</dbReference>
<dbReference type="PROSITE" id="PS51900">
    <property type="entry name" value="CB"/>
    <property type="match status" value="1"/>
</dbReference>
<dbReference type="GO" id="GO:0003677">
    <property type="term" value="F:DNA binding"/>
    <property type="evidence" value="ECO:0007669"/>
    <property type="project" value="UniProtKB-UniRule"/>
</dbReference>
<organism evidence="4">
    <name type="scientific">Candidatus Methanophagaceae archaeon ANME-1 ERB6</name>
    <dbReference type="NCBI Taxonomy" id="2759912"/>
    <lineage>
        <taxon>Archaea</taxon>
        <taxon>Methanobacteriati</taxon>
        <taxon>Methanobacteriota</taxon>
        <taxon>Stenosarchaea group</taxon>
        <taxon>Methanomicrobia</taxon>
        <taxon>Candidatus Methanophagales</taxon>
        <taxon>Candidatus Methanophagaceae</taxon>
    </lineage>
</organism>
<evidence type="ECO:0000256" key="1">
    <source>
        <dbReference type="ARBA" id="ARBA00023125"/>
    </source>
</evidence>
<dbReference type="InterPro" id="IPR010998">
    <property type="entry name" value="Integrase_recombinase_N"/>
</dbReference>
<dbReference type="InterPro" id="IPR044068">
    <property type="entry name" value="CB"/>
</dbReference>
<keyword evidence="1 2" id="KW-0238">DNA-binding</keyword>
<dbReference type="AlphaFoldDB" id="A0A7G9YS43"/>
<proteinExistence type="predicted"/>
<feature type="domain" description="Core-binding (CB)" evidence="3">
    <location>
        <begin position="8"/>
        <end position="98"/>
    </location>
</feature>
<protein>
    <submittedName>
        <fullName evidence="4">Tyrosine recombinase XerC</fullName>
    </submittedName>
</protein>
<dbReference type="SUPFAM" id="SSF47823">
    <property type="entry name" value="lambda integrase-like, N-terminal domain"/>
    <property type="match status" value="1"/>
</dbReference>
<gene>
    <name evidence="4" type="primary">xerC</name>
    <name evidence="4" type="ORF">GLJDJJHM_00032</name>
</gene>
<dbReference type="InterPro" id="IPR004107">
    <property type="entry name" value="Integrase_SAM-like_N"/>
</dbReference>
<dbReference type="Pfam" id="PF02899">
    <property type="entry name" value="Phage_int_SAM_1"/>
    <property type="match status" value="1"/>
</dbReference>
<name>A0A7G9YS43_9EURY</name>
<accession>A0A7G9YS43</accession>
<dbReference type="Gene3D" id="1.10.150.130">
    <property type="match status" value="1"/>
</dbReference>
<evidence type="ECO:0000313" key="4">
    <source>
        <dbReference type="EMBL" id="QNO50827.1"/>
    </source>
</evidence>
<sequence length="413" mass="48524">MTRRISEKEVEKFVESFYNYLKQEKGISEETASAHAHQIRFFALHYLIGYEEKSLLEVTGSDIEDYLGNWYIRKVFGSGRSDVRYILVAFKKFYKFLHERGNLEEEELNDILSACDNPQRYIRRFDAYMELDPESETWEGDFRNWFMGEYDEKEIEVNYKQPFELNAQISRAFSAGDLKLSNTSVLNNFRTFLNYISEHNSMKLTAANSFISRKHIFSLNKAMSSPEKFKSTANQPDSGTVHLFYNLSKTLNLFVVSAKNTLEITPRMDTFKLLSPKEQFVVLFDAMWNETSWVKFLPPDSGGRPEYVQEERMNIASALSECEVDEKYPFVEWIKEFCRERGNAEDELDIIMMATNFVYSVFDERIAPALKVFGLLDFEYKKDRDKYLVNRGRGIEWFTITQFGKKIFKTLMG</sequence>
<dbReference type="GO" id="GO:0015074">
    <property type="term" value="P:DNA integration"/>
    <property type="evidence" value="ECO:0007669"/>
    <property type="project" value="InterPro"/>
</dbReference>
<evidence type="ECO:0000256" key="2">
    <source>
        <dbReference type="PROSITE-ProRule" id="PRU01248"/>
    </source>
</evidence>